<dbReference type="InterPro" id="IPR050411">
    <property type="entry name" value="AlphaKG_dependent_hydroxylases"/>
</dbReference>
<dbReference type="InterPro" id="IPR038492">
    <property type="entry name" value="GBBH-like_N_sf"/>
</dbReference>
<evidence type="ECO:0000313" key="11">
    <source>
        <dbReference type="Proteomes" id="UP000254866"/>
    </source>
</evidence>
<feature type="region of interest" description="Disordered" evidence="7">
    <location>
        <begin position="52"/>
        <end position="71"/>
    </location>
</feature>
<evidence type="ECO:0000256" key="5">
    <source>
        <dbReference type="ARBA" id="ARBA00023002"/>
    </source>
</evidence>
<dbReference type="PANTHER" id="PTHR10696">
    <property type="entry name" value="GAMMA-BUTYROBETAINE HYDROXYLASE-RELATED"/>
    <property type="match status" value="1"/>
</dbReference>
<accession>A0A370TS30</accession>
<dbReference type="Gene3D" id="3.30.2020.30">
    <property type="match status" value="1"/>
</dbReference>
<dbReference type="GeneID" id="43595524"/>
<dbReference type="CDD" id="cd00250">
    <property type="entry name" value="CAS_like"/>
    <property type="match status" value="1"/>
</dbReference>
<dbReference type="InterPro" id="IPR010376">
    <property type="entry name" value="GBBH-like_N"/>
</dbReference>
<dbReference type="PANTHER" id="PTHR10696:SF25">
    <property type="entry name" value="OXIDOREDUCTASE AIM17-RELATED"/>
    <property type="match status" value="1"/>
</dbReference>
<evidence type="ECO:0000313" key="10">
    <source>
        <dbReference type="EMBL" id="RDL38335.1"/>
    </source>
</evidence>
<evidence type="ECO:0000256" key="6">
    <source>
        <dbReference type="ARBA" id="ARBA00023004"/>
    </source>
</evidence>
<dbReference type="Pfam" id="PF06155">
    <property type="entry name" value="GBBH-like_N"/>
    <property type="match status" value="1"/>
</dbReference>
<dbReference type="InterPro" id="IPR003819">
    <property type="entry name" value="TauD/TfdA-like"/>
</dbReference>
<dbReference type="AlphaFoldDB" id="A0A370TS30"/>
<feature type="domain" description="Gamma-butyrobetaine hydroxylase-like N-terminal" evidence="9">
    <location>
        <begin position="101"/>
        <end position="153"/>
    </location>
</feature>
<dbReference type="InterPro" id="IPR042098">
    <property type="entry name" value="TauD-like_sf"/>
</dbReference>
<dbReference type="Pfam" id="PF02668">
    <property type="entry name" value="TauD"/>
    <property type="match status" value="1"/>
</dbReference>
<dbReference type="EMBL" id="NPIC01000002">
    <property type="protein sequence ID" value="RDL38335.1"/>
    <property type="molecule type" value="Genomic_DNA"/>
</dbReference>
<name>A0A370TS30_9HELO</name>
<dbReference type="GO" id="GO:0016706">
    <property type="term" value="F:2-oxoglutarate-dependent dioxygenase activity"/>
    <property type="evidence" value="ECO:0007669"/>
    <property type="project" value="UniProtKB-ARBA"/>
</dbReference>
<keyword evidence="6" id="KW-0408">Iron</keyword>
<keyword evidence="5" id="KW-0560">Oxidoreductase</keyword>
<dbReference type="GO" id="GO:0045329">
    <property type="term" value="P:carnitine biosynthetic process"/>
    <property type="evidence" value="ECO:0007669"/>
    <property type="project" value="TreeGrafter"/>
</dbReference>
<reference evidence="10 11" key="1">
    <citation type="journal article" date="2018" name="IMA Fungus">
        <title>IMA Genome-F 9: Draft genome sequence of Annulohypoxylon stygium, Aspergillus mulundensis, Berkeleyomyces basicola (syn. Thielaviopsis basicola), Ceratocystis smalleyi, two Cercospora beticola strains, Coleophoma cylindrospora, Fusarium fracticaudum, Phialophora cf. hyalina, and Morchella septimelata.</title>
        <authorList>
            <person name="Wingfield B.D."/>
            <person name="Bills G.F."/>
            <person name="Dong Y."/>
            <person name="Huang W."/>
            <person name="Nel W.J."/>
            <person name="Swalarsk-Parry B.S."/>
            <person name="Vaghefi N."/>
            <person name="Wilken P.M."/>
            <person name="An Z."/>
            <person name="de Beer Z.W."/>
            <person name="De Vos L."/>
            <person name="Chen L."/>
            <person name="Duong T.A."/>
            <person name="Gao Y."/>
            <person name="Hammerbacher A."/>
            <person name="Kikkert J.R."/>
            <person name="Li Y."/>
            <person name="Li H."/>
            <person name="Li K."/>
            <person name="Li Q."/>
            <person name="Liu X."/>
            <person name="Ma X."/>
            <person name="Naidoo K."/>
            <person name="Pethybridge S.J."/>
            <person name="Sun J."/>
            <person name="Steenkamp E.T."/>
            <person name="van der Nest M.A."/>
            <person name="van Wyk S."/>
            <person name="Wingfield M.J."/>
            <person name="Xiong C."/>
            <person name="Yue Q."/>
            <person name="Zhang X."/>
        </authorList>
    </citation>
    <scope>NUCLEOTIDE SEQUENCE [LARGE SCALE GENOMIC DNA]</scope>
    <source>
        <strain evidence="10 11">BP 5553</strain>
    </source>
</reference>
<evidence type="ECO:0008006" key="12">
    <source>
        <dbReference type="Google" id="ProtNLM"/>
    </source>
</evidence>
<keyword evidence="11" id="KW-1185">Reference proteome</keyword>
<evidence type="ECO:0000259" key="9">
    <source>
        <dbReference type="Pfam" id="PF06155"/>
    </source>
</evidence>
<proteinExistence type="inferred from homology"/>
<dbReference type="SUPFAM" id="SSF51197">
    <property type="entry name" value="Clavaminate synthase-like"/>
    <property type="match status" value="1"/>
</dbReference>
<dbReference type="RefSeq" id="XP_031870991.1">
    <property type="nucleotide sequence ID" value="XM_032011298.1"/>
</dbReference>
<sequence>MQPLRSSQRLAQRMLSCSQGRISAYRSQYRQYTQLSNSPLDNPAAKASAIEGAASDTPSAQETSPSNGATHKVMTIRRPLGARKAYYMLTGGVRIGTRLFEPVLLRDACTCSMCVDPSSTQKNFQTTDIPPNIDIKSQKTLSNGDVRIKWKNDLPGFGADHVSVFSGEFLHPSSDYTSVDIPKPLLKARAWNAEMIKEDIHFLNYEDYMASDETFNRALSELVKNGILIVQGVPNSEQSVEDVAGRFGNIRDTFYGKTWDVRSVPDATNVAYTSRYLGLHMDLLYMANPPGFQLLHCLKNSAQGGSSLFADALFAARGLSPEDIHTLSQATIAYQYKNAGEHYYYQHPVIESAKRSTFGLPSILNINYSPPFQAPYLKHSAQAVSLLKRNSALRNFAERVENPANVFEYKMQEGDCVIFNNRRLLHGRTAFSAVGGERWLKGTYVDSDVVESRVRVFRERFGTEKLQRDERDKSEEVSSTA</sequence>
<protein>
    <recommendedName>
        <fullName evidence="12">Clavaminate synthase-like protein</fullName>
    </recommendedName>
</protein>
<feature type="domain" description="TauD/TfdA-like" evidence="8">
    <location>
        <begin position="203"/>
        <end position="444"/>
    </location>
</feature>
<evidence type="ECO:0000259" key="8">
    <source>
        <dbReference type="Pfam" id="PF02668"/>
    </source>
</evidence>
<organism evidence="10 11">
    <name type="scientific">Venustampulla echinocandica</name>
    <dbReference type="NCBI Taxonomy" id="2656787"/>
    <lineage>
        <taxon>Eukaryota</taxon>
        <taxon>Fungi</taxon>
        <taxon>Dikarya</taxon>
        <taxon>Ascomycota</taxon>
        <taxon>Pezizomycotina</taxon>
        <taxon>Leotiomycetes</taxon>
        <taxon>Helotiales</taxon>
        <taxon>Pleuroascaceae</taxon>
        <taxon>Venustampulla</taxon>
    </lineage>
</organism>
<dbReference type="Gene3D" id="3.60.130.10">
    <property type="entry name" value="Clavaminate synthase-like"/>
    <property type="match status" value="1"/>
</dbReference>
<evidence type="ECO:0000256" key="7">
    <source>
        <dbReference type="SAM" id="MobiDB-lite"/>
    </source>
</evidence>
<keyword evidence="3" id="KW-0479">Metal-binding</keyword>
<comment type="caution">
    <text evidence="10">The sequence shown here is derived from an EMBL/GenBank/DDBJ whole genome shotgun (WGS) entry which is preliminary data.</text>
</comment>
<dbReference type="GO" id="GO:0005739">
    <property type="term" value="C:mitochondrion"/>
    <property type="evidence" value="ECO:0007669"/>
    <property type="project" value="TreeGrafter"/>
</dbReference>
<dbReference type="OrthoDB" id="406634at2759"/>
<evidence type="ECO:0000256" key="1">
    <source>
        <dbReference type="ARBA" id="ARBA00001954"/>
    </source>
</evidence>
<evidence type="ECO:0000256" key="2">
    <source>
        <dbReference type="ARBA" id="ARBA00008654"/>
    </source>
</evidence>
<feature type="compositionally biased region" description="Polar residues" evidence="7">
    <location>
        <begin position="56"/>
        <end position="69"/>
    </location>
</feature>
<comment type="similarity">
    <text evidence="2">Belongs to the gamma-BBH/TMLD family.</text>
</comment>
<evidence type="ECO:0000256" key="3">
    <source>
        <dbReference type="ARBA" id="ARBA00022723"/>
    </source>
</evidence>
<keyword evidence="4" id="KW-0223">Dioxygenase</keyword>
<dbReference type="STRING" id="2656787.A0A370TS30"/>
<gene>
    <name evidence="10" type="ORF">BP5553_02675</name>
</gene>
<dbReference type="Proteomes" id="UP000254866">
    <property type="component" value="Unassembled WGS sequence"/>
</dbReference>
<evidence type="ECO:0000256" key="4">
    <source>
        <dbReference type="ARBA" id="ARBA00022964"/>
    </source>
</evidence>
<dbReference type="GO" id="GO:0046872">
    <property type="term" value="F:metal ion binding"/>
    <property type="evidence" value="ECO:0007669"/>
    <property type="project" value="UniProtKB-KW"/>
</dbReference>
<comment type="cofactor">
    <cofactor evidence="1">
        <name>Fe(2+)</name>
        <dbReference type="ChEBI" id="CHEBI:29033"/>
    </cofactor>
</comment>